<evidence type="ECO:0000256" key="2">
    <source>
        <dbReference type="ARBA" id="ARBA00022963"/>
    </source>
</evidence>
<feature type="domain" description="PLD phosphodiesterase" evidence="7">
    <location>
        <begin position="137"/>
        <end position="164"/>
    </location>
</feature>
<keyword evidence="6" id="KW-0863">Zinc-finger</keyword>
<dbReference type="GO" id="GO:0008270">
    <property type="term" value="F:zinc ion binding"/>
    <property type="evidence" value="ECO:0007669"/>
    <property type="project" value="UniProtKB-KW"/>
</dbReference>
<dbReference type="Proteomes" id="UP001472866">
    <property type="component" value="Chromosome 02"/>
</dbReference>
<evidence type="ECO:0000256" key="1">
    <source>
        <dbReference type="ARBA" id="ARBA00022801"/>
    </source>
</evidence>
<organism evidence="9 10">
    <name type="scientific">Chloropicon roscoffensis</name>
    <dbReference type="NCBI Taxonomy" id="1461544"/>
    <lineage>
        <taxon>Eukaryota</taxon>
        <taxon>Viridiplantae</taxon>
        <taxon>Chlorophyta</taxon>
        <taxon>Chloropicophyceae</taxon>
        <taxon>Chloropicales</taxon>
        <taxon>Chloropicaceae</taxon>
        <taxon>Chloropicon</taxon>
    </lineage>
</organism>
<dbReference type="GO" id="GO:0016042">
    <property type="term" value="P:lipid catabolic process"/>
    <property type="evidence" value="ECO:0007669"/>
    <property type="project" value="UniProtKB-KW"/>
</dbReference>
<dbReference type="PROSITE" id="PS50103">
    <property type="entry name" value="ZF_C3H1"/>
    <property type="match status" value="1"/>
</dbReference>
<proteinExistence type="inferred from homology"/>
<comment type="similarity">
    <text evidence="4">Belongs to the phospholipase D family. MitoPLD/Zucchini subfamily.</text>
</comment>
<dbReference type="InterPro" id="IPR000571">
    <property type="entry name" value="Znf_CCCH"/>
</dbReference>
<accession>A0AAX4P2J3</accession>
<dbReference type="InterPro" id="IPR051406">
    <property type="entry name" value="PLD_domain"/>
</dbReference>
<keyword evidence="3" id="KW-0443">Lipid metabolism</keyword>
<evidence type="ECO:0000256" key="6">
    <source>
        <dbReference type="PROSITE-ProRule" id="PRU00723"/>
    </source>
</evidence>
<keyword evidence="10" id="KW-1185">Reference proteome</keyword>
<dbReference type="CDD" id="cd09171">
    <property type="entry name" value="PLDc_vPLD6_like"/>
    <property type="match status" value="1"/>
</dbReference>
<evidence type="ECO:0000256" key="4">
    <source>
        <dbReference type="ARBA" id="ARBA00038012"/>
    </source>
</evidence>
<dbReference type="AlphaFoldDB" id="A0AAX4P2J3"/>
<keyword evidence="6" id="KW-0862">Zinc</keyword>
<keyword evidence="6" id="KW-0479">Metal-binding</keyword>
<dbReference type="EMBL" id="CP151502">
    <property type="protein sequence ID" value="WZN60148.1"/>
    <property type="molecule type" value="Genomic_DNA"/>
</dbReference>
<dbReference type="PANTHER" id="PTHR43856">
    <property type="entry name" value="CARDIOLIPIN HYDROLASE"/>
    <property type="match status" value="1"/>
</dbReference>
<gene>
    <name evidence="9" type="ORF">HKI87_02g16760</name>
</gene>
<name>A0AAX4P2J3_9CHLO</name>
<dbReference type="InterPro" id="IPR025202">
    <property type="entry name" value="PLD-like_dom"/>
</dbReference>
<dbReference type="InterPro" id="IPR001736">
    <property type="entry name" value="PLipase_D/transphosphatidylase"/>
</dbReference>
<evidence type="ECO:0000259" key="7">
    <source>
        <dbReference type="PROSITE" id="PS50035"/>
    </source>
</evidence>
<evidence type="ECO:0000256" key="3">
    <source>
        <dbReference type="ARBA" id="ARBA00023098"/>
    </source>
</evidence>
<dbReference type="Gene3D" id="3.30.870.10">
    <property type="entry name" value="Endonuclease Chain A"/>
    <property type="match status" value="1"/>
</dbReference>
<evidence type="ECO:0000313" key="9">
    <source>
        <dbReference type="EMBL" id="WZN60148.1"/>
    </source>
</evidence>
<evidence type="ECO:0000313" key="10">
    <source>
        <dbReference type="Proteomes" id="UP001472866"/>
    </source>
</evidence>
<evidence type="ECO:0000259" key="8">
    <source>
        <dbReference type="PROSITE" id="PS50103"/>
    </source>
</evidence>
<dbReference type="GO" id="GO:0005739">
    <property type="term" value="C:mitochondrion"/>
    <property type="evidence" value="ECO:0007669"/>
    <property type="project" value="TreeGrafter"/>
</dbReference>
<dbReference type="SMART" id="SM00155">
    <property type="entry name" value="PLDc"/>
    <property type="match status" value="1"/>
</dbReference>
<reference evidence="9 10" key="1">
    <citation type="submission" date="2024-03" db="EMBL/GenBank/DDBJ databases">
        <title>Complete genome sequence of the green alga Chloropicon roscoffensis RCC1871.</title>
        <authorList>
            <person name="Lemieux C."/>
            <person name="Pombert J.-F."/>
            <person name="Otis C."/>
            <person name="Turmel M."/>
        </authorList>
    </citation>
    <scope>NUCLEOTIDE SEQUENCE [LARGE SCALE GENOMIC DNA]</scope>
    <source>
        <strain evidence="9 10">RCC1871</strain>
    </source>
</reference>
<keyword evidence="2" id="KW-0442">Lipid degradation</keyword>
<dbReference type="GO" id="GO:0016891">
    <property type="term" value="F:RNA endonuclease activity producing 5'-phosphomonoesters, hydrolytic mechanism"/>
    <property type="evidence" value="ECO:0007669"/>
    <property type="project" value="TreeGrafter"/>
</dbReference>
<dbReference type="PANTHER" id="PTHR43856:SF1">
    <property type="entry name" value="MITOCHONDRIAL CARDIOLIPIN HYDROLASE"/>
    <property type="match status" value="1"/>
</dbReference>
<dbReference type="Pfam" id="PF13091">
    <property type="entry name" value="PLDc_2"/>
    <property type="match status" value="1"/>
</dbReference>
<dbReference type="SUPFAM" id="SSF56024">
    <property type="entry name" value="Phospholipase D/nuclease"/>
    <property type="match status" value="1"/>
</dbReference>
<evidence type="ECO:0000256" key="5">
    <source>
        <dbReference type="ARBA" id="ARBA00040549"/>
    </source>
</evidence>
<protein>
    <recommendedName>
        <fullName evidence="5">Mitochondrial cardiolipin hydrolase</fullName>
    </recommendedName>
</protein>
<keyword evidence="1 9" id="KW-0378">Hydrolase</keyword>
<feature type="zinc finger region" description="C3H1-type" evidence="6">
    <location>
        <begin position="38"/>
        <end position="65"/>
    </location>
</feature>
<dbReference type="PROSITE" id="PS50035">
    <property type="entry name" value="PLD"/>
    <property type="match status" value="1"/>
</dbReference>
<feature type="domain" description="C3H1-type" evidence="8">
    <location>
        <begin position="38"/>
        <end position="65"/>
    </location>
</feature>
<sequence length="199" mass="22708">MGACLSSPPQAAGRYSAPVYYPPPQTSGPGQQFVLFFPDKAMPCRSFLEGRPCRRRNCQYSHEMTSLCHFVFQLRQARQTISCCVYTITCREISEELVDAHRRGVQVRVVTEDEKMDDKGSKTMNLRSQGISVRKDGRGLMHHKFAVVDGRTVLNGSFNWTRSAVLNNRENVVISQDPNLARAFTAEFERLWRAFARNR</sequence>